<name>A0ABU2ZKD8_9SPHN</name>
<evidence type="ECO:0000313" key="1">
    <source>
        <dbReference type="EMBL" id="MDT0577057.1"/>
    </source>
</evidence>
<reference evidence="1 2" key="1">
    <citation type="submission" date="2023-09" db="EMBL/GenBank/DDBJ databases">
        <authorList>
            <person name="Rey-Velasco X."/>
        </authorList>
    </citation>
    <scope>NUCLEOTIDE SEQUENCE [LARGE SCALE GENOMIC DNA]</scope>
    <source>
        <strain evidence="1 2">F390</strain>
    </source>
</reference>
<dbReference type="EMBL" id="JAVRHS010000016">
    <property type="protein sequence ID" value="MDT0577057.1"/>
    <property type="molecule type" value="Genomic_DNA"/>
</dbReference>
<proteinExistence type="predicted"/>
<dbReference type="RefSeq" id="WP_311341631.1">
    <property type="nucleotide sequence ID" value="NZ_JAVRHS010000016.1"/>
</dbReference>
<sequence length="50" mass="5177">MTPADGIWIDLTGCAHLFGGEEKFCQRAGFTARTAVADTAGAAHATPFHG</sequence>
<comment type="caution">
    <text evidence="1">The sequence shown here is derived from an EMBL/GenBank/DDBJ whole genome shotgun (WGS) entry which is preliminary data.</text>
</comment>
<keyword evidence="2" id="KW-1185">Reference proteome</keyword>
<organism evidence="1 2">
    <name type="scientific">Croceicoccus esteveae</name>
    <dbReference type="NCBI Taxonomy" id="3075597"/>
    <lineage>
        <taxon>Bacteria</taxon>
        <taxon>Pseudomonadati</taxon>
        <taxon>Pseudomonadota</taxon>
        <taxon>Alphaproteobacteria</taxon>
        <taxon>Sphingomonadales</taxon>
        <taxon>Erythrobacteraceae</taxon>
        <taxon>Croceicoccus</taxon>
    </lineage>
</organism>
<evidence type="ECO:0000313" key="2">
    <source>
        <dbReference type="Proteomes" id="UP001259803"/>
    </source>
</evidence>
<accession>A0ABU2ZKD8</accession>
<gene>
    <name evidence="1" type="ORF">RM533_12860</name>
</gene>
<protein>
    <submittedName>
        <fullName evidence="1">Uncharacterized protein</fullName>
    </submittedName>
</protein>
<dbReference type="Proteomes" id="UP001259803">
    <property type="component" value="Unassembled WGS sequence"/>
</dbReference>